<feature type="non-terminal residue" evidence="18">
    <location>
        <position position="1"/>
    </location>
</feature>
<dbReference type="FunFam" id="1.20.1560.10:FF:000013">
    <property type="entry name" value="ABC transporter C family member 2"/>
    <property type="match status" value="1"/>
</dbReference>
<keyword evidence="7" id="KW-0547">Nucleotide-binding</keyword>
<keyword evidence="9 15" id="KW-1133">Transmembrane helix</keyword>
<dbReference type="FunFam" id="3.40.50.300:FF:000997">
    <property type="entry name" value="Multidrug resistance-associated protein 1"/>
    <property type="match status" value="1"/>
</dbReference>
<dbReference type="PROSITE" id="PS51419">
    <property type="entry name" value="RAB"/>
    <property type="match status" value="1"/>
</dbReference>
<dbReference type="PRINTS" id="PR00449">
    <property type="entry name" value="RASTRNSFRMNG"/>
</dbReference>
<feature type="domain" description="ABC transmembrane type-1" evidence="17">
    <location>
        <begin position="268"/>
        <end position="559"/>
    </location>
</feature>
<feature type="transmembrane region" description="Helical" evidence="15">
    <location>
        <begin position="382"/>
        <end position="406"/>
    </location>
</feature>
<dbReference type="CDD" id="cd03244">
    <property type="entry name" value="ABCC_MRP_domain2"/>
    <property type="match status" value="1"/>
</dbReference>
<dbReference type="SMART" id="SM00173">
    <property type="entry name" value="RAS"/>
    <property type="match status" value="1"/>
</dbReference>
<dbReference type="FunFam" id="3.40.50.300:FF:000610">
    <property type="entry name" value="Multidrug resistance-associated ABC transporter"/>
    <property type="match status" value="1"/>
</dbReference>
<dbReference type="Pfam" id="PF00005">
    <property type="entry name" value="ABC_tran"/>
    <property type="match status" value="2"/>
</dbReference>
<feature type="transmembrane region" description="Helical" evidence="15">
    <location>
        <begin position="918"/>
        <end position="941"/>
    </location>
</feature>
<evidence type="ECO:0000259" key="17">
    <source>
        <dbReference type="PROSITE" id="PS50929"/>
    </source>
</evidence>
<keyword evidence="11 15" id="KW-0472">Membrane</keyword>
<evidence type="ECO:0000256" key="7">
    <source>
        <dbReference type="ARBA" id="ARBA00022741"/>
    </source>
</evidence>
<dbReference type="InterPro" id="IPR050173">
    <property type="entry name" value="ABC_transporter_C-like"/>
</dbReference>
<evidence type="ECO:0000256" key="8">
    <source>
        <dbReference type="ARBA" id="ARBA00022840"/>
    </source>
</evidence>
<dbReference type="PROSITE" id="PS50929">
    <property type="entry name" value="ABC_TM1F"/>
    <property type="match status" value="2"/>
</dbReference>
<dbReference type="InterPro" id="IPR044746">
    <property type="entry name" value="ABCC_6TM_D1"/>
</dbReference>
<dbReference type="InterPro" id="IPR005225">
    <property type="entry name" value="Small_GTP-bd"/>
</dbReference>
<dbReference type="Pfam" id="PF00664">
    <property type="entry name" value="ABC_membrane"/>
    <property type="match status" value="2"/>
</dbReference>
<evidence type="ECO:0000256" key="1">
    <source>
        <dbReference type="ARBA" id="ARBA00004141"/>
    </source>
</evidence>
<keyword evidence="10" id="KW-0342">GTP-binding</keyword>
<feature type="transmembrane region" description="Helical" evidence="15">
    <location>
        <begin position="1010"/>
        <end position="1034"/>
    </location>
</feature>
<evidence type="ECO:0000256" key="4">
    <source>
        <dbReference type="ARBA" id="ARBA00022448"/>
    </source>
</evidence>
<dbReference type="CDD" id="cd03250">
    <property type="entry name" value="ABCC_MRP_domain1"/>
    <property type="match status" value="1"/>
</dbReference>
<feature type="domain" description="ABC transporter" evidence="16">
    <location>
        <begin position="577"/>
        <end position="800"/>
    </location>
</feature>
<dbReference type="InterPro" id="IPR001806">
    <property type="entry name" value="Small_GTPase"/>
</dbReference>
<dbReference type="GO" id="GO:0005525">
    <property type="term" value="F:GTP binding"/>
    <property type="evidence" value="ECO:0007669"/>
    <property type="project" value="UniProtKB-KW"/>
</dbReference>
<dbReference type="OrthoDB" id="6500128at2759"/>
<dbReference type="GO" id="GO:0140359">
    <property type="term" value="F:ABC-type transporter activity"/>
    <property type="evidence" value="ECO:0007669"/>
    <property type="project" value="InterPro"/>
</dbReference>
<feature type="transmembrane region" description="Helical" evidence="15">
    <location>
        <begin position="497"/>
        <end position="520"/>
    </location>
</feature>
<accession>A0A2T9ZCV3</accession>
<dbReference type="SMART" id="SM00175">
    <property type="entry name" value="RAB"/>
    <property type="match status" value="1"/>
</dbReference>
<dbReference type="PANTHER" id="PTHR24223:SF399">
    <property type="entry name" value="ABC TRANSPORTER ATNG"/>
    <property type="match status" value="1"/>
</dbReference>
<dbReference type="PANTHER" id="PTHR24223">
    <property type="entry name" value="ATP-BINDING CASSETTE SUB-FAMILY C"/>
    <property type="match status" value="1"/>
</dbReference>
<keyword evidence="12" id="KW-0449">Lipoprotein</keyword>
<feature type="transmembrane region" description="Helical" evidence="15">
    <location>
        <begin position="312"/>
        <end position="333"/>
    </location>
</feature>
<dbReference type="PROSITE" id="PS00211">
    <property type="entry name" value="ABC_TRANSPORTER_1"/>
    <property type="match status" value="1"/>
</dbReference>
<dbReference type="FunFam" id="3.40.50.300:FF:000086">
    <property type="entry name" value="Ras-related small GTPase"/>
    <property type="match status" value="1"/>
</dbReference>
<comment type="caution">
    <text evidence="18">The sequence shown here is derived from an EMBL/GenBank/DDBJ whole genome shotgun (WGS) entry which is preliminary data.</text>
</comment>
<dbReference type="InterPro" id="IPR036640">
    <property type="entry name" value="ABC1_TM_sf"/>
</dbReference>
<evidence type="ECO:0000256" key="2">
    <source>
        <dbReference type="ARBA" id="ARBA00006270"/>
    </source>
</evidence>
<name>A0A2T9ZCV3_9FUNG</name>
<dbReference type="Proteomes" id="UP000245609">
    <property type="component" value="Unassembled WGS sequence"/>
</dbReference>
<feature type="transmembrane region" description="Helical" evidence="15">
    <location>
        <begin position="1110"/>
        <end position="1129"/>
    </location>
</feature>
<organism evidence="18 19">
    <name type="scientific">Smittium megazygosporum</name>
    <dbReference type="NCBI Taxonomy" id="133381"/>
    <lineage>
        <taxon>Eukaryota</taxon>
        <taxon>Fungi</taxon>
        <taxon>Fungi incertae sedis</taxon>
        <taxon>Zoopagomycota</taxon>
        <taxon>Kickxellomycotina</taxon>
        <taxon>Harpellomycetes</taxon>
        <taxon>Harpellales</taxon>
        <taxon>Legeriomycetaceae</taxon>
        <taxon>Smittium</taxon>
    </lineage>
</organism>
<protein>
    <submittedName>
        <fullName evidence="18">Uncharacterized protein</fullName>
    </submittedName>
</protein>
<keyword evidence="8" id="KW-0067">ATP-binding</keyword>
<feature type="transmembrane region" description="Helical" evidence="15">
    <location>
        <begin position="267"/>
        <end position="292"/>
    </location>
</feature>
<dbReference type="Gene3D" id="1.20.1560.10">
    <property type="entry name" value="ABC transporter type 1, transmembrane domain"/>
    <property type="match status" value="2"/>
</dbReference>
<dbReference type="PROSITE" id="PS51420">
    <property type="entry name" value="RHO"/>
    <property type="match status" value="1"/>
</dbReference>
<dbReference type="GO" id="GO:0016887">
    <property type="term" value="F:ATP hydrolysis activity"/>
    <property type="evidence" value="ECO:0007669"/>
    <property type="project" value="InterPro"/>
</dbReference>
<dbReference type="SMART" id="SM00174">
    <property type="entry name" value="RHO"/>
    <property type="match status" value="1"/>
</dbReference>
<dbReference type="CDD" id="cd01862">
    <property type="entry name" value="Rab7"/>
    <property type="match status" value="1"/>
</dbReference>
<dbReference type="SMART" id="SM00176">
    <property type="entry name" value="RAN"/>
    <property type="match status" value="1"/>
</dbReference>
<gene>
    <name evidence="18" type="ORF">BB560_003167</name>
</gene>
<evidence type="ECO:0000313" key="18">
    <source>
        <dbReference type="EMBL" id="PVV02380.1"/>
    </source>
</evidence>
<dbReference type="InterPro" id="IPR027417">
    <property type="entry name" value="P-loop_NTPase"/>
</dbReference>
<keyword evidence="5 15" id="KW-0812">Transmembrane</keyword>
<comment type="similarity">
    <text evidence="2">Belongs to the small GTPase superfamily. Rab family.</text>
</comment>
<evidence type="ECO:0000256" key="13">
    <source>
        <dbReference type="ARBA" id="ARBA00023289"/>
    </source>
</evidence>
<dbReference type="InterPro" id="IPR003593">
    <property type="entry name" value="AAA+_ATPase"/>
</dbReference>
<dbReference type="CDD" id="cd18603">
    <property type="entry name" value="ABC_6TM_MRP1_2_3_6_D2_like"/>
    <property type="match status" value="1"/>
</dbReference>
<dbReference type="CDD" id="cd18579">
    <property type="entry name" value="ABC_6TM_ABCC_D1"/>
    <property type="match status" value="1"/>
</dbReference>
<feature type="compositionally biased region" description="Polar residues" evidence="14">
    <location>
        <begin position="811"/>
        <end position="843"/>
    </location>
</feature>
<dbReference type="EMBL" id="MBFS01000488">
    <property type="protein sequence ID" value="PVV02380.1"/>
    <property type="molecule type" value="Genomic_DNA"/>
</dbReference>
<evidence type="ECO:0000256" key="3">
    <source>
        <dbReference type="ARBA" id="ARBA00009726"/>
    </source>
</evidence>
<evidence type="ECO:0000256" key="11">
    <source>
        <dbReference type="ARBA" id="ARBA00023136"/>
    </source>
</evidence>
<dbReference type="SUPFAM" id="SSF90123">
    <property type="entry name" value="ABC transporter transmembrane region"/>
    <property type="match status" value="2"/>
</dbReference>
<feature type="transmembrane region" description="Helical" evidence="15">
    <location>
        <begin position="412"/>
        <end position="432"/>
    </location>
</feature>
<evidence type="ECO:0000256" key="15">
    <source>
        <dbReference type="SAM" id="Phobius"/>
    </source>
</evidence>
<keyword evidence="19" id="KW-1185">Reference proteome</keyword>
<keyword evidence="4" id="KW-0813">Transport</keyword>
<sequence length="1443" mass="161393">VGKTSLMNQYVNRKFTGQYKATIGADFLTKEVMVDGKLVTMQIWDTAGQERFQSLGVAFYRGADCCVLCFDVNNAKSFENLDNWRDEFLLQSAPRDPDNFPFVVLGNKIDLEDSKRIVSLKRATAWCQSKGNVPYFETSAKEGINVDQAFLSIAQTIISAILQIFDKQTPNTSNSNQQNAFLRDQDPYGSFFSHLFFNFMNKIVIKGQNSLLQLDDLLDLPPDINTKLHNNSFQNVWTRSISSISDEDRQKKNILVSVLFSMYYRPFFFGFFTRLIKDVLSVFTPIFLGYLIKFLSDNSSGPDPNSHISNGYFLAFALFASTLAQVLLLQLYFHTNNKLGCSVRSDLVRALYKKSFALETEYKQSTSIGKILNLMNVDIPRIIGFINFCHFIWSIPLQICISLYLLYSTIGWSAIGGVVSIIVSTPINGYFVRRSKTLNRKIVKVKDERIKKTTEILSAIKFIKLYAWETPASNVINQIRNKSELVLMKANGYIKSFFTFGIAVVPFAISISTLGLYALFDGKSRGPLNAQLIFVTLSILNNMKFAINHGPQVLTASIEAIITTQSDTLKNDMDYSISIRDGTFSWTKDSLFTLKLSLQIKPGELVGIFGAVGSGKSSIISALVGEMEIINGSLNINGKIAYVPQTPWLKNTSVRENIIFGNEYDPLFYRKVILACALDHDFEIFHNGDLTEIGERGINLSGGQKSRISLARAVYSRADIYLLDDPLSSVDANVGQHIFDHVIGPNGMLKNNTRILATHLSHFAPKLGRIIILKDGSISSDSTNIAESLEILQEMNFFISPVNETEFLGDNLQNTDSRNSPSEITRASPSVNSPSTPYQPNLTSEETTAVGKVGWDVYLKYLKSCGWFNTFLSLVSILFISFTGILANFILKVWADNNSNPEQNFRKFTFNTKESNTYFLALYTFAGIANAFFLGTISFIVHSLSSIRSARVTHADMLKSVLKSPISFFETTPIGRVINRFSQDQSTVDSTLPGDFLTWTNSIISAMSSILVIVYAFPSFILFIIPLFFFYLYVQEYILNTSRQLKRLGSILLSPIYSLFAESLVGATTIRAYGKQEYFEELNSSKLDDFLKARFMALCLQRWQSLRIEFIGSMVVLFTSVVGVATIHITGGIDASLAALSVVYALQITLAISRTINAYGNVETNLVSVERIIEYTSLEPEYEYPHPIALPSNCNWPQNGQIEISDLCLRYRSNLPLALNSVYLDIPGGSKVGIVGRTGAGKSSLVLALFRLINMEKGSILIDGIDISKLSLYDLRSHLSVITQDPVLFSGTLRYNLDPFGMYTDKEIWTALELACLKDTILSLGEIGLETNVNYLGENFSIGQRQLICLARVLLRKTKILVLDEATSSIDIATDQIIQDVISSEFKSSTIVTIAHRINTILEYDYVAVFEKGSIVQFGNPKILSREPNSPFGKLYRESHSDI</sequence>
<dbReference type="InterPro" id="IPR017871">
    <property type="entry name" value="ABC_transporter-like_CS"/>
</dbReference>
<evidence type="ECO:0000256" key="14">
    <source>
        <dbReference type="SAM" id="MobiDB-lite"/>
    </source>
</evidence>
<dbReference type="GO" id="GO:0005524">
    <property type="term" value="F:ATP binding"/>
    <property type="evidence" value="ECO:0007669"/>
    <property type="project" value="UniProtKB-KW"/>
</dbReference>
<evidence type="ECO:0000256" key="6">
    <source>
        <dbReference type="ARBA" id="ARBA00022737"/>
    </source>
</evidence>
<evidence type="ECO:0000256" key="5">
    <source>
        <dbReference type="ARBA" id="ARBA00022692"/>
    </source>
</evidence>
<evidence type="ECO:0000259" key="16">
    <source>
        <dbReference type="PROSITE" id="PS50893"/>
    </source>
</evidence>
<feature type="region of interest" description="Disordered" evidence="14">
    <location>
        <begin position="810"/>
        <end position="843"/>
    </location>
</feature>
<keyword evidence="6" id="KW-0677">Repeat</keyword>
<keyword evidence="13" id="KW-0636">Prenylation</keyword>
<dbReference type="InterPro" id="IPR003439">
    <property type="entry name" value="ABC_transporter-like_ATP-bd"/>
</dbReference>
<dbReference type="GO" id="GO:0005774">
    <property type="term" value="C:vacuolar membrane"/>
    <property type="evidence" value="ECO:0007669"/>
    <property type="project" value="UniProtKB-ARBA"/>
</dbReference>
<dbReference type="SMART" id="SM00382">
    <property type="entry name" value="AAA"/>
    <property type="match status" value="2"/>
</dbReference>
<dbReference type="PROSITE" id="PS50893">
    <property type="entry name" value="ABC_TRANSPORTER_2"/>
    <property type="match status" value="2"/>
</dbReference>
<comment type="subcellular location">
    <subcellularLocation>
        <location evidence="1">Membrane</location>
        <topology evidence="1">Multi-pass membrane protein</topology>
    </subcellularLocation>
</comment>
<comment type="similarity">
    <text evidence="3">Belongs to the ABC transporter superfamily. ABCC family. Conjugate transporter (TC 3.A.1.208) subfamily.</text>
</comment>
<dbReference type="NCBIfam" id="TIGR00231">
    <property type="entry name" value="small_GTP"/>
    <property type="match status" value="1"/>
</dbReference>
<reference evidence="18 19" key="1">
    <citation type="journal article" date="2018" name="MBio">
        <title>Comparative Genomics Reveals the Core Gene Toolbox for the Fungus-Insect Symbiosis.</title>
        <authorList>
            <person name="Wang Y."/>
            <person name="Stata M."/>
            <person name="Wang W."/>
            <person name="Stajich J.E."/>
            <person name="White M.M."/>
            <person name="Moncalvo J.M."/>
        </authorList>
    </citation>
    <scope>NUCLEOTIDE SEQUENCE [LARGE SCALE GENOMIC DNA]</scope>
    <source>
        <strain evidence="18 19">SC-DP-2</strain>
    </source>
</reference>
<dbReference type="Gene3D" id="3.40.50.300">
    <property type="entry name" value="P-loop containing nucleotide triphosphate hydrolases"/>
    <property type="match status" value="3"/>
</dbReference>
<dbReference type="PROSITE" id="PS51421">
    <property type="entry name" value="RAS"/>
    <property type="match status" value="1"/>
</dbReference>
<feature type="domain" description="ABC transmembrane type-1" evidence="17">
    <location>
        <begin position="871"/>
        <end position="1164"/>
    </location>
</feature>
<feature type="transmembrane region" description="Helical" evidence="15">
    <location>
        <begin position="867"/>
        <end position="891"/>
    </location>
</feature>
<dbReference type="GO" id="GO:0003924">
    <property type="term" value="F:GTPase activity"/>
    <property type="evidence" value="ECO:0007669"/>
    <property type="project" value="InterPro"/>
</dbReference>
<evidence type="ECO:0000256" key="9">
    <source>
        <dbReference type="ARBA" id="ARBA00022989"/>
    </source>
</evidence>
<dbReference type="InterPro" id="IPR011527">
    <property type="entry name" value="ABC1_TM_dom"/>
</dbReference>
<dbReference type="SUPFAM" id="SSF52540">
    <property type="entry name" value="P-loop containing nucleoside triphosphate hydrolases"/>
    <property type="match status" value="3"/>
</dbReference>
<proteinExistence type="inferred from homology"/>
<feature type="domain" description="ABC transporter" evidence="16">
    <location>
        <begin position="1202"/>
        <end position="1437"/>
    </location>
</feature>
<dbReference type="Pfam" id="PF00071">
    <property type="entry name" value="Ras"/>
    <property type="match status" value="1"/>
</dbReference>
<dbReference type="STRING" id="133381.A0A2T9ZCV3"/>
<evidence type="ECO:0000256" key="10">
    <source>
        <dbReference type="ARBA" id="ARBA00023134"/>
    </source>
</evidence>
<dbReference type="FunFam" id="1.20.1560.10:FF:000006">
    <property type="entry name" value="ATP-binding cassette, sub-family C (CFTR/MRP), member 9"/>
    <property type="match status" value="1"/>
</dbReference>
<evidence type="ECO:0000256" key="12">
    <source>
        <dbReference type="ARBA" id="ARBA00023288"/>
    </source>
</evidence>
<evidence type="ECO:0000313" key="19">
    <source>
        <dbReference type="Proteomes" id="UP000245609"/>
    </source>
</evidence>